<dbReference type="Proteomes" id="UP000303847">
    <property type="component" value="Chromosome"/>
</dbReference>
<evidence type="ECO:0000313" key="2">
    <source>
        <dbReference type="EMBL" id="PWC25403.1"/>
    </source>
</evidence>
<evidence type="ECO:0000313" key="3">
    <source>
        <dbReference type="EMBL" id="QCR05153.1"/>
    </source>
</evidence>
<keyword evidence="5" id="KW-1185">Reference proteome</keyword>
<name>A0A2U1UUS0_9GAMM</name>
<keyword evidence="1" id="KW-0175">Coiled coil</keyword>
<protein>
    <submittedName>
        <fullName evidence="2">Uncharacterized protein</fullName>
    </submittedName>
</protein>
<dbReference type="RefSeq" id="WP_009113373.1">
    <property type="nucleotide sequence ID" value="NZ_CP034036.1"/>
</dbReference>
<gene>
    <name evidence="2" type="ORF">DDT54_05775</name>
    <name evidence="3" type="ORF">EH206_13730</name>
</gene>
<reference evidence="3 5" key="2">
    <citation type="submission" date="2018-11" db="EMBL/GenBank/DDBJ databases">
        <title>Genome sequences of Brenneria nigrifluens and Brenneria rubrifaciens.</title>
        <authorList>
            <person name="Poret-Peterson A.T."/>
            <person name="McClean A.E."/>
            <person name="Kluepfel D.A."/>
        </authorList>
    </citation>
    <scope>NUCLEOTIDE SEQUENCE [LARGE SCALE GENOMIC DNA]</scope>
    <source>
        <strain evidence="3 5">ATCC 13028</strain>
    </source>
</reference>
<accession>A0A2U1UUS0</accession>
<dbReference type="OrthoDB" id="6065087at2"/>
<evidence type="ECO:0000256" key="1">
    <source>
        <dbReference type="SAM" id="Coils"/>
    </source>
</evidence>
<dbReference type="Proteomes" id="UP000295985">
    <property type="component" value="Unassembled WGS sequence"/>
</dbReference>
<dbReference type="EMBL" id="CP034036">
    <property type="protein sequence ID" value="QCR05153.1"/>
    <property type="molecule type" value="Genomic_DNA"/>
</dbReference>
<feature type="coiled-coil region" evidence="1">
    <location>
        <begin position="665"/>
        <end position="712"/>
    </location>
</feature>
<organism evidence="2 4">
    <name type="scientific">Brenneria nigrifluens DSM 30175 = ATCC 13028</name>
    <dbReference type="NCBI Taxonomy" id="1121120"/>
    <lineage>
        <taxon>Bacteria</taxon>
        <taxon>Pseudomonadati</taxon>
        <taxon>Pseudomonadota</taxon>
        <taxon>Gammaproteobacteria</taxon>
        <taxon>Enterobacterales</taxon>
        <taxon>Pectobacteriaceae</taxon>
        <taxon>Brenneria</taxon>
    </lineage>
</organism>
<dbReference type="EMBL" id="QDKK01000004">
    <property type="protein sequence ID" value="PWC25403.1"/>
    <property type="molecule type" value="Genomic_DNA"/>
</dbReference>
<evidence type="ECO:0000313" key="4">
    <source>
        <dbReference type="Proteomes" id="UP000295985"/>
    </source>
</evidence>
<feature type="coiled-coil region" evidence="1">
    <location>
        <begin position="521"/>
        <end position="575"/>
    </location>
</feature>
<reference evidence="2 4" key="1">
    <citation type="submission" date="2018-04" db="EMBL/GenBank/DDBJ databases">
        <title>Brenneria corticis sp.nov.</title>
        <authorList>
            <person name="Li Y."/>
        </authorList>
    </citation>
    <scope>NUCLEOTIDE SEQUENCE [LARGE SCALE GENOMIC DNA]</scope>
    <source>
        <strain evidence="2 4">LMG 2694</strain>
    </source>
</reference>
<sequence length="1117" mass="123314">MPTYEFDPSSILSADIEALPQQEDSAFYMETPSLLSAINPFTNDQRVNRARDAAFRIDNSLGSFIATAPFSQFEPVDGYNPFDNDAAGIKGYEDYADSFINSQSPQESAAIKYRIDRQIQDRQYLSEMGGAGLISSMAMGVIDPINIASVFLPVGAVARGGAIAATAGRFAASTAAGSVASETVLQSTQQTRTFGESATNILVDAMVGGVLGAGAQLLAGPAQRTAISQAVSSHLNGTDSPQSIGAAQVFNTTLDQEQLAGVGLINKTLSVNPSGRLAQSPAKTSRQINQMLAENNYFFAKNDEGLATFTASETKIKQYDVLLYKQMESTKDAYQQYSKRLGRSQRVNFVEFNEAIGMAMRRGDQSDIPEVAQAAAQIRPTFEITKKRMQELGILPEDVDVVTAQSYLPRVYKFDKILSDRTEFRGRIANWIQGISTKGSEKAAQRIEKIDAGLTAAEEATPQAKALADEIAEAEAWSGKKVLLGDEMHKLRQFVSQRSELEVHISRLSRRKRPTKKQVELESKLARISEAENTLAKYQRHLEILDNPRQHRNELRRLERRANATTRLNASRERNLKAMEPLSREEAEDAADEIVNKIIGAPSGMVPTELLPERLVGRAGFTKSRTLLIPDERIEDFLESDINYVMESYLRQIAPEIELTAQFGRKDMGEQIRQVSEEYSQLIRDAKNPKERARLEKQREADLRDINAMRDRLLGTYGAPRDPRSFFVRAGRVARNINFLRLLGGMTISALPDLMRPVMQHGLSKSLRPMASMLRNMEAVKIATKDLREMAVGLDYVLSTRTKAIADLTDPYSRRSGLERGLNWGTQKFGNWTLMNQWNSTLKSWSGLIAQSRVLDNARLTAGGKSIPKADLRKLAQMGIDESMLRRIGEQFAKHGEDMDGLLTGHSHLWDDRAVREAFQSAILKDVDSTIITPGVGDTPLMMSSEAGKIILQFKTFIFAAHNRMLVSGIQQGDASFYLGSLGSIALGSMVYMMKQKLSGRDIDYSPNNLVKEGIDRSGMLGWISEPINTVENISGGRFGLGAMFGAPPVSRFQSRNAIGALMGPTFDLGGDAATVANGVLNGEFDDKQVHAVRKMLPLQNLHVIAPLLNQVEEQMK</sequence>
<dbReference type="AlphaFoldDB" id="A0A2U1UUS0"/>
<evidence type="ECO:0000313" key="5">
    <source>
        <dbReference type="Proteomes" id="UP000303847"/>
    </source>
</evidence>
<proteinExistence type="predicted"/>